<feature type="transmembrane region" description="Helical" evidence="6">
    <location>
        <begin position="233"/>
        <end position="256"/>
    </location>
</feature>
<keyword evidence="2" id="KW-1003">Cell membrane</keyword>
<dbReference type="KEGG" id="cle:Clole_3134"/>
<evidence type="ECO:0000313" key="9">
    <source>
        <dbReference type="Proteomes" id="UP000008467"/>
    </source>
</evidence>
<gene>
    <name evidence="8" type="ordered locus">Clole_3134</name>
</gene>
<evidence type="ECO:0000256" key="1">
    <source>
        <dbReference type="ARBA" id="ARBA00004651"/>
    </source>
</evidence>
<feature type="transmembrane region" description="Helical" evidence="6">
    <location>
        <begin position="285"/>
        <end position="312"/>
    </location>
</feature>
<evidence type="ECO:0000256" key="3">
    <source>
        <dbReference type="ARBA" id="ARBA00022692"/>
    </source>
</evidence>
<feature type="transmembrane region" description="Helical" evidence="6">
    <location>
        <begin position="324"/>
        <end position="343"/>
    </location>
</feature>
<dbReference type="AlphaFoldDB" id="F2JP90"/>
<comment type="subcellular location">
    <subcellularLocation>
        <location evidence="1">Cell membrane</location>
        <topology evidence="1">Multi-pass membrane protein</topology>
    </subcellularLocation>
</comment>
<keyword evidence="5 6" id="KW-0472">Membrane</keyword>
<dbReference type="EMBL" id="CP002582">
    <property type="protein sequence ID" value="ADZ84829.1"/>
    <property type="molecule type" value="Genomic_DNA"/>
</dbReference>
<dbReference type="InterPro" id="IPR003838">
    <property type="entry name" value="ABC3_permease_C"/>
</dbReference>
<feature type="domain" description="ABC3 transporter permease C-terminal" evidence="7">
    <location>
        <begin position="239"/>
        <end position="340"/>
    </location>
</feature>
<dbReference type="STRING" id="642492.Clole_3134"/>
<dbReference type="HOGENOM" id="CLU_762261_0_0_9"/>
<dbReference type="GO" id="GO:0005886">
    <property type="term" value="C:plasma membrane"/>
    <property type="evidence" value="ECO:0007669"/>
    <property type="project" value="UniProtKB-SubCell"/>
</dbReference>
<sequence length="363" mass="40828">MRTKEEWMYTLKRSIPALVVLVLQIGLIIFLLSIGHSVVEGMQYGLGYSIRQVITIDVNGGTDKQKESDINTLSHIEGVTEVFEGECYYMRTPMLFFNTGGTPFIKVQEGQLEALMERLDVKLLEGDLPKDEDQILVTAESLALYDAQIGDWIGRDYIDEDLDKNYQICGVIKGKANIYLSEMSGPTKGYVVTFGSPYGDVVETEVLRLFKQVASIGCYSETRLFEKTLIHNMLILGGVVVTVFFAGLVATILNLLSNELKGRLSEITLLRLIGYSYGKIKRQLFSYYAILLSIGGLIGVGVGEIGVILFKYLYCEARGIYFNAWHNTFIVVPAIMILILYGLTIRCMNLELKQNSWQKSMYE</sequence>
<reference evidence="8 9" key="1">
    <citation type="journal article" date="2011" name="J. Bacteriol.">
        <title>Complete genome sequence of the cellulose-degrading bacterium Cellulosilyticum lentocellum.</title>
        <authorList>
            <consortium name="US DOE Joint Genome Institute"/>
            <person name="Miller D.A."/>
            <person name="Suen G."/>
            <person name="Bruce D."/>
            <person name="Copeland A."/>
            <person name="Cheng J.F."/>
            <person name="Detter C."/>
            <person name="Goodwin L.A."/>
            <person name="Han C.S."/>
            <person name="Hauser L.J."/>
            <person name="Land M.L."/>
            <person name="Lapidus A."/>
            <person name="Lucas S."/>
            <person name="Meincke L."/>
            <person name="Pitluck S."/>
            <person name="Tapia R."/>
            <person name="Teshima H."/>
            <person name="Woyke T."/>
            <person name="Fox B.G."/>
            <person name="Angert E.R."/>
            <person name="Currie C.R."/>
        </authorList>
    </citation>
    <scope>NUCLEOTIDE SEQUENCE [LARGE SCALE GENOMIC DNA]</scope>
    <source>
        <strain evidence="9">ATCC 49066 / DSM 5427 / NCIMB 11756 / RHM5</strain>
    </source>
</reference>
<dbReference type="Pfam" id="PF02687">
    <property type="entry name" value="FtsX"/>
    <property type="match status" value="1"/>
</dbReference>
<keyword evidence="9" id="KW-1185">Reference proteome</keyword>
<protein>
    <recommendedName>
        <fullName evidence="7">ABC3 transporter permease C-terminal domain-containing protein</fullName>
    </recommendedName>
</protein>
<evidence type="ECO:0000256" key="6">
    <source>
        <dbReference type="SAM" id="Phobius"/>
    </source>
</evidence>
<keyword evidence="4 6" id="KW-1133">Transmembrane helix</keyword>
<name>F2JP90_CELLD</name>
<evidence type="ECO:0000256" key="4">
    <source>
        <dbReference type="ARBA" id="ARBA00022989"/>
    </source>
</evidence>
<dbReference type="RefSeq" id="WP_013658107.1">
    <property type="nucleotide sequence ID" value="NC_015275.1"/>
</dbReference>
<organism evidence="8 9">
    <name type="scientific">Cellulosilyticum lentocellum (strain ATCC 49066 / DSM 5427 / NCIMB 11756 / RHM5)</name>
    <name type="common">Clostridium lentocellum</name>
    <dbReference type="NCBI Taxonomy" id="642492"/>
    <lineage>
        <taxon>Bacteria</taxon>
        <taxon>Bacillati</taxon>
        <taxon>Bacillota</taxon>
        <taxon>Clostridia</taxon>
        <taxon>Lachnospirales</taxon>
        <taxon>Cellulosilyticaceae</taxon>
        <taxon>Cellulosilyticum</taxon>
    </lineage>
</organism>
<keyword evidence="3 6" id="KW-0812">Transmembrane</keyword>
<accession>F2JP90</accession>
<proteinExistence type="predicted"/>
<dbReference type="Proteomes" id="UP000008467">
    <property type="component" value="Chromosome"/>
</dbReference>
<evidence type="ECO:0000256" key="2">
    <source>
        <dbReference type="ARBA" id="ARBA00022475"/>
    </source>
</evidence>
<evidence type="ECO:0000313" key="8">
    <source>
        <dbReference type="EMBL" id="ADZ84829.1"/>
    </source>
</evidence>
<evidence type="ECO:0000259" key="7">
    <source>
        <dbReference type="Pfam" id="PF02687"/>
    </source>
</evidence>
<evidence type="ECO:0000256" key="5">
    <source>
        <dbReference type="ARBA" id="ARBA00023136"/>
    </source>
</evidence>